<accession>A0ACC6RXD7</accession>
<proteinExistence type="predicted"/>
<evidence type="ECO:0000313" key="1">
    <source>
        <dbReference type="EMBL" id="MEM5406277.1"/>
    </source>
</evidence>
<evidence type="ECO:0000313" key="2">
    <source>
        <dbReference type="Proteomes" id="UP001392318"/>
    </source>
</evidence>
<dbReference type="EMBL" id="JAYMRU010000070">
    <property type="protein sequence ID" value="MEM5406277.1"/>
    <property type="molecule type" value="Genomic_DNA"/>
</dbReference>
<name>A0ACC6RXD7_9BURK</name>
<protein>
    <submittedName>
        <fullName evidence="1">Uncharacterized protein</fullName>
    </submittedName>
</protein>
<keyword evidence="2" id="KW-1185">Reference proteome</keyword>
<dbReference type="Proteomes" id="UP001392318">
    <property type="component" value="Unassembled WGS sequence"/>
</dbReference>
<sequence length="59" mass="6860">MYRIYQPGAHSVYCTSAQQVAQQCRTAMQRNLHGLIYLRRGDAWSLLARFEPWYGIVLA</sequence>
<organism evidence="1 2">
    <name type="scientific">Paraburkholderia unamae</name>
    <dbReference type="NCBI Taxonomy" id="219649"/>
    <lineage>
        <taxon>Bacteria</taxon>
        <taxon>Pseudomonadati</taxon>
        <taxon>Pseudomonadota</taxon>
        <taxon>Betaproteobacteria</taxon>
        <taxon>Burkholderiales</taxon>
        <taxon>Burkholderiaceae</taxon>
        <taxon>Paraburkholderia</taxon>
    </lineage>
</organism>
<comment type="caution">
    <text evidence="1">The sequence shown here is derived from an EMBL/GenBank/DDBJ whole genome shotgun (WGS) entry which is preliminary data.</text>
</comment>
<gene>
    <name evidence="1" type="ORF">VSR83_40940</name>
</gene>
<reference evidence="1" key="1">
    <citation type="submission" date="2024-01" db="EMBL/GenBank/DDBJ databases">
        <title>The diversity of rhizobia nodulating Mimosa spp. in eleven states of Brazil covering several biomes is determined by host plant, location, and edaphic factors.</title>
        <authorList>
            <person name="Rouws L."/>
            <person name="Barauna A."/>
            <person name="Beukes C."/>
            <person name="De Faria S.M."/>
            <person name="Gross E."/>
            <person name="Dos Reis Junior F.B."/>
            <person name="Simon M."/>
            <person name="Maluk M."/>
            <person name="Odee D.W."/>
            <person name="Kenicer G."/>
            <person name="Young J.P.W."/>
            <person name="Reis V.M."/>
            <person name="Zilli J."/>
            <person name="James E.K."/>
        </authorList>
    </citation>
    <scope>NUCLEOTIDE SEQUENCE</scope>
    <source>
        <strain evidence="1">JPY452</strain>
    </source>
</reference>